<comment type="pathway">
    <text evidence="3">Amino-acid biosynthesis; L-lysine biosynthesis via DAP pathway; LL-2,6-diaminopimelate from (S)-tetrahydrodipicolinate (succinylase route): step 3/3.</text>
</comment>
<keyword evidence="6" id="KW-0028">Amino-acid biosynthesis</keyword>
<dbReference type="PROSITE" id="PS00758">
    <property type="entry name" value="ARGE_DAPE_CPG2_1"/>
    <property type="match status" value="1"/>
</dbReference>
<comment type="subunit">
    <text evidence="4">Homodimer.</text>
</comment>
<evidence type="ECO:0000256" key="1">
    <source>
        <dbReference type="ARBA" id="ARBA00001941"/>
    </source>
</evidence>
<dbReference type="FunFam" id="3.30.70.360:FF:000011">
    <property type="entry name" value="Succinyl-diaminopimelate desuccinylase"/>
    <property type="match status" value="1"/>
</dbReference>
<dbReference type="GO" id="GO:0046872">
    <property type="term" value="F:metal ion binding"/>
    <property type="evidence" value="ECO:0007669"/>
    <property type="project" value="UniProtKB-KW"/>
</dbReference>
<protein>
    <recommendedName>
        <fullName evidence="5 14">Succinyl-diaminopimelate desuccinylase</fullName>
        <ecNumber evidence="5 14">3.5.1.18</ecNumber>
    </recommendedName>
</protein>
<comment type="cofactor">
    <cofactor evidence="1">
        <name>Co(2+)</name>
        <dbReference type="ChEBI" id="CHEBI:48828"/>
    </cofactor>
</comment>
<name>A0A7W8A7G8_9ACTN</name>
<evidence type="ECO:0000256" key="9">
    <source>
        <dbReference type="ARBA" id="ARBA00022833"/>
    </source>
</evidence>
<comment type="catalytic activity">
    <reaction evidence="13">
        <text>N-succinyl-(2S,6S)-2,6-diaminopimelate + H2O = (2S,6S)-2,6-diaminopimelate + succinate</text>
        <dbReference type="Rhea" id="RHEA:22608"/>
        <dbReference type="ChEBI" id="CHEBI:15377"/>
        <dbReference type="ChEBI" id="CHEBI:30031"/>
        <dbReference type="ChEBI" id="CHEBI:57609"/>
        <dbReference type="ChEBI" id="CHEBI:58087"/>
        <dbReference type="EC" id="3.5.1.18"/>
    </reaction>
</comment>
<accession>A0A7W8A7G8</accession>
<feature type="domain" description="Peptidase M20 dimerisation" evidence="15">
    <location>
        <begin position="165"/>
        <end position="262"/>
    </location>
</feature>
<dbReference type="Gene3D" id="3.30.70.360">
    <property type="match status" value="1"/>
</dbReference>
<evidence type="ECO:0000313" key="17">
    <source>
        <dbReference type="Proteomes" id="UP000568380"/>
    </source>
</evidence>
<evidence type="ECO:0000256" key="2">
    <source>
        <dbReference type="ARBA" id="ARBA00001947"/>
    </source>
</evidence>
<dbReference type="InterPro" id="IPR002933">
    <property type="entry name" value="Peptidase_M20"/>
</dbReference>
<dbReference type="AlphaFoldDB" id="A0A7W8A7G8"/>
<proteinExistence type="predicted"/>
<dbReference type="Proteomes" id="UP000568380">
    <property type="component" value="Unassembled WGS sequence"/>
</dbReference>
<evidence type="ECO:0000256" key="11">
    <source>
        <dbReference type="ARBA" id="ARBA00023154"/>
    </source>
</evidence>
<dbReference type="InterPro" id="IPR011650">
    <property type="entry name" value="Peptidase_M20_dimer"/>
</dbReference>
<evidence type="ECO:0000256" key="10">
    <source>
        <dbReference type="ARBA" id="ARBA00022915"/>
    </source>
</evidence>
<keyword evidence="11" id="KW-0457">Lysine biosynthesis</keyword>
<dbReference type="RefSeq" id="WP_184967878.1">
    <property type="nucleotide sequence ID" value="NZ_JACHIN010000009.1"/>
</dbReference>
<organism evidence="16 17">
    <name type="scientific">Nonomuraea endophytica</name>
    <dbReference type="NCBI Taxonomy" id="714136"/>
    <lineage>
        <taxon>Bacteria</taxon>
        <taxon>Bacillati</taxon>
        <taxon>Actinomycetota</taxon>
        <taxon>Actinomycetes</taxon>
        <taxon>Streptosporangiales</taxon>
        <taxon>Streptosporangiaceae</taxon>
        <taxon>Nonomuraea</taxon>
    </lineage>
</organism>
<dbReference type="PANTHER" id="PTHR43808:SF31">
    <property type="entry name" value="N-ACETYL-L-CITRULLINE DEACETYLASE"/>
    <property type="match status" value="1"/>
</dbReference>
<evidence type="ECO:0000259" key="15">
    <source>
        <dbReference type="Pfam" id="PF07687"/>
    </source>
</evidence>
<evidence type="ECO:0000256" key="7">
    <source>
        <dbReference type="ARBA" id="ARBA00022723"/>
    </source>
</evidence>
<dbReference type="InterPro" id="IPR001261">
    <property type="entry name" value="ArgE/DapE_CS"/>
</dbReference>
<keyword evidence="8 16" id="KW-0378">Hydrolase</keyword>
<dbReference type="EC" id="3.5.1.18" evidence="5 14"/>
<keyword evidence="17" id="KW-1185">Reference proteome</keyword>
<evidence type="ECO:0000256" key="4">
    <source>
        <dbReference type="ARBA" id="ARBA00011738"/>
    </source>
</evidence>
<dbReference type="GO" id="GO:0009089">
    <property type="term" value="P:lysine biosynthetic process via diaminopimelate"/>
    <property type="evidence" value="ECO:0007669"/>
    <property type="project" value="UniProtKB-UniRule"/>
</dbReference>
<keyword evidence="10" id="KW-0220">Diaminopimelate biosynthesis</keyword>
<evidence type="ECO:0000256" key="3">
    <source>
        <dbReference type="ARBA" id="ARBA00005130"/>
    </source>
</evidence>
<dbReference type="SUPFAM" id="SSF53187">
    <property type="entry name" value="Zn-dependent exopeptidases"/>
    <property type="match status" value="1"/>
</dbReference>
<evidence type="ECO:0000313" key="16">
    <source>
        <dbReference type="EMBL" id="MBB5080968.1"/>
    </source>
</evidence>
<dbReference type="Pfam" id="PF07687">
    <property type="entry name" value="M20_dimer"/>
    <property type="match status" value="1"/>
</dbReference>
<dbReference type="GO" id="GO:0006526">
    <property type="term" value="P:L-arginine biosynthetic process"/>
    <property type="evidence" value="ECO:0007669"/>
    <property type="project" value="TreeGrafter"/>
</dbReference>
<dbReference type="SUPFAM" id="SSF55031">
    <property type="entry name" value="Bacterial exopeptidase dimerisation domain"/>
    <property type="match status" value="1"/>
</dbReference>
<keyword evidence="12" id="KW-0170">Cobalt</keyword>
<comment type="caution">
    <text evidence="16">The sequence shown here is derived from an EMBL/GenBank/DDBJ whole genome shotgun (WGS) entry which is preliminary data.</text>
</comment>
<dbReference type="Pfam" id="PF01546">
    <property type="entry name" value="Peptidase_M20"/>
    <property type="match status" value="1"/>
</dbReference>
<sequence>MLDLSQDAGALTAAIVDVESVSGDEKALADLVEEALRALPYLSVDRSGETVVARTSLGRAERVLIAGHLDTVPVAANLPSRVEGGRLYGCGTTDMKAGVAVALKLAAALPSPNRDVTYVFYDCEEVEAERNGLNRVAREHPEWLAADFAVLMEPTDGVIEGGCQGTLRAEVHVAGKRAHSARSWFGVNAIHGIEPVLARLNAYQARLPVVDGLEYHEGLNAVGVRGGVAGNVIPDSCVVTVNYRFAPDLTIEQAQEHVREVFDGFEVSFTDAAPGARPGLTDPVAAAFTAAVGGEPRAKLGWTDVARFSALGVPAVNYGPGDPNLAHQQGEYVSLEKIADSERAMLNWLG</sequence>
<keyword evidence="7" id="KW-0479">Metal-binding</keyword>
<dbReference type="GO" id="GO:0019877">
    <property type="term" value="P:diaminopimelate biosynthetic process"/>
    <property type="evidence" value="ECO:0007669"/>
    <property type="project" value="UniProtKB-KW"/>
</dbReference>
<evidence type="ECO:0000256" key="12">
    <source>
        <dbReference type="ARBA" id="ARBA00023285"/>
    </source>
</evidence>
<evidence type="ECO:0000256" key="6">
    <source>
        <dbReference type="ARBA" id="ARBA00022605"/>
    </source>
</evidence>
<dbReference type="InterPro" id="IPR050072">
    <property type="entry name" value="Peptidase_M20A"/>
</dbReference>
<dbReference type="PANTHER" id="PTHR43808">
    <property type="entry name" value="ACETYLORNITHINE DEACETYLASE"/>
    <property type="match status" value="1"/>
</dbReference>
<dbReference type="GO" id="GO:0008777">
    <property type="term" value="F:acetylornithine deacetylase activity"/>
    <property type="evidence" value="ECO:0007669"/>
    <property type="project" value="TreeGrafter"/>
</dbReference>
<evidence type="ECO:0000256" key="13">
    <source>
        <dbReference type="ARBA" id="ARBA00051301"/>
    </source>
</evidence>
<gene>
    <name evidence="16" type="ORF">HNR40_006457</name>
</gene>
<comment type="cofactor">
    <cofactor evidence="2">
        <name>Zn(2+)</name>
        <dbReference type="ChEBI" id="CHEBI:29105"/>
    </cofactor>
</comment>
<dbReference type="NCBIfam" id="TIGR01900">
    <property type="entry name" value="dapE-gram_pos"/>
    <property type="match status" value="1"/>
</dbReference>
<dbReference type="GO" id="GO:0009014">
    <property type="term" value="F:succinyl-diaminopimelate desuccinylase activity"/>
    <property type="evidence" value="ECO:0007669"/>
    <property type="project" value="UniProtKB-UniRule"/>
</dbReference>
<dbReference type="Gene3D" id="3.40.630.10">
    <property type="entry name" value="Zn peptidases"/>
    <property type="match status" value="1"/>
</dbReference>
<dbReference type="EMBL" id="JACHIN010000009">
    <property type="protein sequence ID" value="MBB5080968.1"/>
    <property type="molecule type" value="Genomic_DNA"/>
</dbReference>
<reference evidence="16 17" key="1">
    <citation type="submission" date="2020-08" db="EMBL/GenBank/DDBJ databases">
        <title>Genomic Encyclopedia of Type Strains, Phase IV (KMG-IV): sequencing the most valuable type-strain genomes for metagenomic binning, comparative biology and taxonomic classification.</title>
        <authorList>
            <person name="Goeker M."/>
        </authorList>
    </citation>
    <scope>NUCLEOTIDE SEQUENCE [LARGE SCALE GENOMIC DNA]</scope>
    <source>
        <strain evidence="16 17">DSM 45385</strain>
    </source>
</reference>
<evidence type="ECO:0000256" key="8">
    <source>
        <dbReference type="ARBA" id="ARBA00022801"/>
    </source>
</evidence>
<dbReference type="InterPro" id="IPR036264">
    <property type="entry name" value="Bact_exopeptidase_dim_dom"/>
</dbReference>
<dbReference type="InterPro" id="IPR010174">
    <property type="entry name" value="Succinyl-DAP_deSuclase_DapE"/>
</dbReference>
<keyword evidence="9" id="KW-0862">Zinc</keyword>
<evidence type="ECO:0000256" key="5">
    <source>
        <dbReference type="ARBA" id="ARBA00011921"/>
    </source>
</evidence>
<evidence type="ECO:0000256" key="14">
    <source>
        <dbReference type="NCBIfam" id="TIGR01900"/>
    </source>
</evidence>